<name>X1PKZ8_9ZZZZ</name>
<evidence type="ECO:0000259" key="3">
    <source>
        <dbReference type="Pfam" id="PF00437"/>
    </source>
</evidence>
<organism evidence="4">
    <name type="scientific">marine sediment metagenome</name>
    <dbReference type="NCBI Taxonomy" id="412755"/>
    <lineage>
        <taxon>unclassified sequences</taxon>
        <taxon>metagenomes</taxon>
        <taxon>ecological metagenomes</taxon>
    </lineage>
</organism>
<keyword evidence="2" id="KW-0067">ATP-binding</keyword>
<dbReference type="GO" id="GO:0016887">
    <property type="term" value="F:ATP hydrolysis activity"/>
    <property type="evidence" value="ECO:0007669"/>
    <property type="project" value="TreeGrafter"/>
</dbReference>
<dbReference type="GO" id="GO:0005524">
    <property type="term" value="F:ATP binding"/>
    <property type="evidence" value="ECO:0007669"/>
    <property type="project" value="UniProtKB-KW"/>
</dbReference>
<comment type="caution">
    <text evidence="4">The sequence shown here is derived from an EMBL/GenBank/DDBJ whole genome shotgun (WGS) entry which is preliminary data.</text>
</comment>
<dbReference type="PANTHER" id="PTHR30258">
    <property type="entry name" value="TYPE II SECRETION SYSTEM PROTEIN GSPE-RELATED"/>
    <property type="match status" value="1"/>
</dbReference>
<dbReference type="AlphaFoldDB" id="X1PKZ8"/>
<accession>X1PKZ8</accession>
<gene>
    <name evidence="4" type="ORF">S06H3_57036</name>
</gene>
<proteinExistence type="predicted"/>
<dbReference type="InterPro" id="IPR027417">
    <property type="entry name" value="P-loop_NTPase"/>
</dbReference>
<evidence type="ECO:0000313" key="4">
    <source>
        <dbReference type="EMBL" id="GAI56937.1"/>
    </source>
</evidence>
<dbReference type="Gene3D" id="3.30.450.90">
    <property type="match status" value="1"/>
</dbReference>
<dbReference type="GO" id="GO:0005886">
    <property type="term" value="C:plasma membrane"/>
    <property type="evidence" value="ECO:0007669"/>
    <property type="project" value="TreeGrafter"/>
</dbReference>
<dbReference type="InterPro" id="IPR001482">
    <property type="entry name" value="T2SS/T4SS_dom"/>
</dbReference>
<dbReference type="Pfam" id="PF00437">
    <property type="entry name" value="T2SSE"/>
    <property type="match status" value="1"/>
</dbReference>
<keyword evidence="1" id="KW-0547">Nucleotide-binding</keyword>
<sequence length="225" mass="25455">YTSEDYSLREVQEIIKDEDFTVGKKDEGEIAEKNPLIRLANQIILKAVSLRASDIHVEPQEKNCTIRFRIDGVLQKIKDVPKTVQRLLISRYKIMGGMDITESRLPQDGRSSINFRNKLIDLRLASIPTVFGENITIRILDKDESVFDLKKAGMLEDDIPKYSKLINLPHGSVIITGPTGSGKTTTLYASLNKILSIKKKIFTIEDPVEYRFPTILQVQVNPKIG</sequence>
<evidence type="ECO:0000256" key="2">
    <source>
        <dbReference type="ARBA" id="ARBA00022840"/>
    </source>
</evidence>
<dbReference type="SUPFAM" id="SSF52540">
    <property type="entry name" value="P-loop containing nucleoside triphosphate hydrolases"/>
    <property type="match status" value="1"/>
</dbReference>
<dbReference type="PANTHER" id="PTHR30258:SF3">
    <property type="entry name" value="SLL1921 PROTEIN"/>
    <property type="match status" value="1"/>
</dbReference>
<dbReference type="Gene3D" id="3.40.50.300">
    <property type="entry name" value="P-loop containing nucleotide triphosphate hydrolases"/>
    <property type="match status" value="1"/>
</dbReference>
<dbReference type="EMBL" id="BARV01036755">
    <property type="protein sequence ID" value="GAI56937.1"/>
    <property type="molecule type" value="Genomic_DNA"/>
</dbReference>
<feature type="domain" description="Bacterial type II secretion system protein E" evidence="3">
    <location>
        <begin position="31"/>
        <end position="224"/>
    </location>
</feature>
<feature type="non-terminal residue" evidence="4">
    <location>
        <position position="1"/>
    </location>
</feature>
<feature type="non-terminal residue" evidence="4">
    <location>
        <position position="225"/>
    </location>
</feature>
<reference evidence="4" key="1">
    <citation type="journal article" date="2014" name="Front. Microbiol.">
        <title>High frequency of phylogenetically diverse reductive dehalogenase-homologous genes in deep subseafloor sedimentary metagenomes.</title>
        <authorList>
            <person name="Kawai M."/>
            <person name="Futagami T."/>
            <person name="Toyoda A."/>
            <person name="Takaki Y."/>
            <person name="Nishi S."/>
            <person name="Hori S."/>
            <person name="Arai W."/>
            <person name="Tsubouchi T."/>
            <person name="Morono Y."/>
            <person name="Uchiyama I."/>
            <person name="Ito T."/>
            <person name="Fujiyama A."/>
            <person name="Inagaki F."/>
            <person name="Takami H."/>
        </authorList>
    </citation>
    <scope>NUCLEOTIDE SEQUENCE</scope>
    <source>
        <strain evidence="4">Expedition CK06-06</strain>
    </source>
</reference>
<evidence type="ECO:0000256" key="1">
    <source>
        <dbReference type="ARBA" id="ARBA00022741"/>
    </source>
</evidence>
<protein>
    <recommendedName>
        <fullName evidence="3">Bacterial type II secretion system protein E domain-containing protein</fullName>
    </recommendedName>
</protein>